<protein>
    <recommendedName>
        <fullName evidence="4">Gustatory receptor</fullName>
    </recommendedName>
</protein>
<keyword evidence="1" id="KW-1133">Transmembrane helix</keyword>
<dbReference type="EnsemblMetazoa" id="tetur08g00840.1">
    <property type="protein sequence ID" value="tetur08g00840.1"/>
    <property type="gene ID" value="tetur08g00840"/>
</dbReference>
<dbReference type="HOGENOM" id="CLU_067200_0_0_1"/>
<reference evidence="3" key="1">
    <citation type="submission" date="2011-08" db="EMBL/GenBank/DDBJ databases">
        <authorList>
            <person name="Rombauts S."/>
        </authorList>
    </citation>
    <scope>NUCLEOTIDE SEQUENCE</scope>
    <source>
        <strain evidence="3">London</strain>
    </source>
</reference>
<dbReference type="EMBL" id="CAEY01001941">
    <property type="status" value="NOT_ANNOTATED_CDS"/>
    <property type="molecule type" value="Genomic_DNA"/>
</dbReference>
<sequence>MNQVVTINGRVSCSKPRGVYATMLRFDGKKSNLIHFLLIIAAIYTVLASGIQNRTQLEWYETCFQRLTLTLHGIWLLMVRFKRWQYIELIEIFESQTRCNLDSSQAHRHFVKIRTTFYYFCAFIAFSVMFMIYYYPVMTFLDSNDYFQLVKSLLLKSLTAITLVSYLSYLQFIVESCLHIHACWFAVIERIHSLKKTDSRSLTSDEILEVRSMYSIAAVVTEKMDSFLRLPIFYFCSLYIITYFILLVQFWHKPNIVGFLRLAIRFANLFLVIWNMTYIHYLSTQCFHDVYSLSYEKHSSQVNDEIHLFLDRIAQSNVGFSFLKVSLITPTFITSLASLNLTFVLALPSLL</sequence>
<feature type="transmembrane region" description="Helical" evidence="1">
    <location>
        <begin position="232"/>
        <end position="250"/>
    </location>
</feature>
<dbReference type="Proteomes" id="UP000015104">
    <property type="component" value="Unassembled WGS sequence"/>
</dbReference>
<proteinExistence type="predicted"/>
<feature type="transmembrane region" description="Helical" evidence="1">
    <location>
        <begin position="262"/>
        <end position="281"/>
    </location>
</feature>
<feature type="transmembrane region" description="Helical" evidence="1">
    <location>
        <begin position="33"/>
        <end position="52"/>
    </location>
</feature>
<dbReference type="AlphaFoldDB" id="T1KAL2"/>
<keyword evidence="3" id="KW-1185">Reference proteome</keyword>
<feature type="transmembrane region" description="Helical" evidence="1">
    <location>
        <begin position="327"/>
        <end position="347"/>
    </location>
</feature>
<evidence type="ECO:0000313" key="2">
    <source>
        <dbReference type="EnsemblMetazoa" id="tetur08g00840.1"/>
    </source>
</evidence>
<evidence type="ECO:0000313" key="3">
    <source>
        <dbReference type="Proteomes" id="UP000015104"/>
    </source>
</evidence>
<feature type="transmembrane region" description="Helical" evidence="1">
    <location>
        <begin position="117"/>
        <end position="135"/>
    </location>
</feature>
<keyword evidence="1" id="KW-0812">Transmembrane</keyword>
<organism evidence="2 3">
    <name type="scientific">Tetranychus urticae</name>
    <name type="common">Two-spotted spider mite</name>
    <dbReference type="NCBI Taxonomy" id="32264"/>
    <lineage>
        <taxon>Eukaryota</taxon>
        <taxon>Metazoa</taxon>
        <taxon>Ecdysozoa</taxon>
        <taxon>Arthropoda</taxon>
        <taxon>Chelicerata</taxon>
        <taxon>Arachnida</taxon>
        <taxon>Acari</taxon>
        <taxon>Acariformes</taxon>
        <taxon>Trombidiformes</taxon>
        <taxon>Prostigmata</taxon>
        <taxon>Eleutherengona</taxon>
        <taxon>Raphignathae</taxon>
        <taxon>Tetranychoidea</taxon>
        <taxon>Tetranychidae</taxon>
        <taxon>Tetranychus</taxon>
    </lineage>
</organism>
<evidence type="ECO:0000256" key="1">
    <source>
        <dbReference type="SAM" id="Phobius"/>
    </source>
</evidence>
<name>T1KAL2_TETUR</name>
<feature type="transmembrane region" description="Helical" evidence="1">
    <location>
        <begin position="64"/>
        <end position="81"/>
    </location>
</feature>
<evidence type="ECO:0008006" key="4">
    <source>
        <dbReference type="Google" id="ProtNLM"/>
    </source>
</evidence>
<reference evidence="2" key="2">
    <citation type="submission" date="2015-06" db="UniProtKB">
        <authorList>
            <consortium name="EnsemblMetazoa"/>
        </authorList>
    </citation>
    <scope>IDENTIFICATION</scope>
</reference>
<keyword evidence="1" id="KW-0472">Membrane</keyword>
<accession>T1KAL2</accession>